<dbReference type="SMART" id="SM00947">
    <property type="entry name" value="Pro_CA"/>
    <property type="match status" value="1"/>
</dbReference>
<keyword evidence="5" id="KW-0456">Lyase</keyword>
<dbReference type="GO" id="GO:0008270">
    <property type="term" value="F:zinc ion binding"/>
    <property type="evidence" value="ECO:0007669"/>
    <property type="project" value="InterPro"/>
</dbReference>
<evidence type="ECO:0000256" key="3">
    <source>
        <dbReference type="ARBA" id="ARBA00022723"/>
    </source>
</evidence>
<gene>
    <name evidence="8" type="ORF">GT347_18550</name>
</gene>
<feature type="binding site" evidence="7">
    <location>
        <position position="57"/>
    </location>
    <ligand>
        <name>Zn(2+)</name>
        <dbReference type="ChEBI" id="CHEBI:29105"/>
    </ligand>
</feature>
<evidence type="ECO:0000313" key="8">
    <source>
        <dbReference type="EMBL" id="QHI99804.1"/>
    </source>
</evidence>
<evidence type="ECO:0000256" key="4">
    <source>
        <dbReference type="ARBA" id="ARBA00022833"/>
    </source>
</evidence>
<evidence type="ECO:0000256" key="2">
    <source>
        <dbReference type="ARBA" id="ARBA00012925"/>
    </source>
</evidence>
<proteinExistence type="inferred from homology"/>
<keyword evidence="9" id="KW-1185">Reference proteome</keyword>
<dbReference type="AlphaFoldDB" id="A0A857J747"/>
<dbReference type="Gene3D" id="3.40.1050.10">
    <property type="entry name" value="Carbonic anhydrase"/>
    <property type="match status" value="1"/>
</dbReference>
<protein>
    <recommendedName>
        <fullName evidence="2">carbonic anhydrase</fullName>
        <ecNumber evidence="2">4.2.1.1</ecNumber>
    </recommendedName>
</protein>
<dbReference type="RefSeq" id="WP_160553615.1">
    <property type="nucleotide sequence ID" value="NZ_CP047650.1"/>
</dbReference>
<dbReference type="GO" id="GO:0004089">
    <property type="term" value="F:carbonate dehydratase activity"/>
    <property type="evidence" value="ECO:0007669"/>
    <property type="project" value="UniProtKB-EC"/>
</dbReference>
<dbReference type="InterPro" id="IPR036874">
    <property type="entry name" value="Carbonic_anhydrase_sf"/>
</dbReference>
<keyword evidence="3 7" id="KW-0479">Metal-binding</keyword>
<evidence type="ECO:0000256" key="6">
    <source>
        <dbReference type="ARBA" id="ARBA00048348"/>
    </source>
</evidence>
<evidence type="ECO:0000256" key="1">
    <source>
        <dbReference type="ARBA" id="ARBA00006217"/>
    </source>
</evidence>
<name>A0A857J747_9BURK</name>
<dbReference type="Pfam" id="PF00484">
    <property type="entry name" value="Pro_CA"/>
    <property type="match status" value="1"/>
</dbReference>
<dbReference type="PANTHER" id="PTHR11002">
    <property type="entry name" value="CARBONIC ANHYDRASE"/>
    <property type="match status" value="1"/>
</dbReference>
<dbReference type="PANTHER" id="PTHR11002:SF76">
    <property type="entry name" value="CARBONIC ANHYDRASE"/>
    <property type="match status" value="1"/>
</dbReference>
<dbReference type="EMBL" id="CP047650">
    <property type="protein sequence ID" value="QHI99804.1"/>
    <property type="molecule type" value="Genomic_DNA"/>
</dbReference>
<evidence type="ECO:0000256" key="7">
    <source>
        <dbReference type="PIRSR" id="PIRSR601765-1"/>
    </source>
</evidence>
<dbReference type="EC" id="4.2.1.1" evidence="2"/>
<comment type="similarity">
    <text evidence="1">Belongs to the beta-class carbonic anhydrase family.</text>
</comment>
<sequence>MHTHDLPFSELTPAHALQFLKEGNFRFVTAFHQSRDLLDQLDKTKKGQTPFAAIVSCMDSRTSVELIFDQGFGSVFSIRNAGNVVGNTVLGSLEYACGVVGAKLIVILGHTGCGAIHGAIDGVQLGFLTALLETICPAQEAAAWREEGGERSSANPAFVASVTERHVRRGMARVLEQSAVIRELVAQGKVGIVPAVYDIATGLVKFHEQAAGDPGA</sequence>
<dbReference type="KEGG" id="xyk:GT347_18550"/>
<dbReference type="SUPFAM" id="SSF53056">
    <property type="entry name" value="beta-carbonic anhydrase, cab"/>
    <property type="match status" value="1"/>
</dbReference>
<keyword evidence="4 7" id="KW-0862">Zinc</keyword>
<accession>A0A857J747</accession>
<feature type="binding site" evidence="7">
    <location>
        <position position="113"/>
    </location>
    <ligand>
        <name>Zn(2+)</name>
        <dbReference type="ChEBI" id="CHEBI:29105"/>
    </ligand>
</feature>
<dbReference type="InterPro" id="IPR001765">
    <property type="entry name" value="Carbonic_anhydrase"/>
</dbReference>
<evidence type="ECO:0000313" key="9">
    <source>
        <dbReference type="Proteomes" id="UP000464787"/>
    </source>
</evidence>
<reference evidence="8 9" key="1">
    <citation type="submission" date="2020-01" db="EMBL/GenBank/DDBJ databases">
        <title>Genome sequencing of strain KACC 21265.</title>
        <authorList>
            <person name="Heo J."/>
            <person name="Kim S.-J."/>
            <person name="Kim J.-S."/>
            <person name="Hong S.-B."/>
            <person name="Kwon S.-W."/>
        </authorList>
    </citation>
    <scope>NUCLEOTIDE SEQUENCE [LARGE SCALE GENOMIC DNA]</scope>
    <source>
        <strain evidence="8 9">KACC 21265</strain>
    </source>
</reference>
<feature type="binding site" evidence="7">
    <location>
        <position position="110"/>
    </location>
    <ligand>
        <name>Zn(2+)</name>
        <dbReference type="ChEBI" id="CHEBI:29105"/>
    </ligand>
</feature>
<comment type="catalytic activity">
    <reaction evidence="6">
        <text>hydrogencarbonate + H(+) = CO2 + H2O</text>
        <dbReference type="Rhea" id="RHEA:10748"/>
        <dbReference type="ChEBI" id="CHEBI:15377"/>
        <dbReference type="ChEBI" id="CHEBI:15378"/>
        <dbReference type="ChEBI" id="CHEBI:16526"/>
        <dbReference type="ChEBI" id="CHEBI:17544"/>
        <dbReference type="EC" id="4.2.1.1"/>
    </reaction>
</comment>
<evidence type="ECO:0000256" key="5">
    <source>
        <dbReference type="ARBA" id="ARBA00023239"/>
    </source>
</evidence>
<organism evidence="8 9">
    <name type="scientific">Xylophilus rhododendri</name>
    <dbReference type="NCBI Taxonomy" id="2697032"/>
    <lineage>
        <taxon>Bacteria</taxon>
        <taxon>Pseudomonadati</taxon>
        <taxon>Pseudomonadota</taxon>
        <taxon>Betaproteobacteria</taxon>
        <taxon>Burkholderiales</taxon>
        <taxon>Xylophilus</taxon>
    </lineage>
</organism>
<dbReference type="Proteomes" id="UP000464787">
    <property type="component" value="Chromosome"/>
</dbReference>
<feature type="binding site" evidence="7">
    <location>
        <position position="59"/>
    </location>
    <ligand>
        <name>Zn(2+)</name>
        <dbReference type="ChEBI" id="CHEBI:29105"/>
    </ligand>
</feature>
<comment type="cofactor">
    <cofactor evidence="7">
        <name>Zn(2+)</name>
        <dbReference type="ChEBI" id="CHEBI:29105"/>
    </cofactor>
    <text evidence="7">Binds 1 zinc ion per subunit.</text>
</comment>